<dbReference type="InterPro" id="IPR036388">
    <property type="entry name" value="WH-like_DNA-bd_sf"/>
</dbReference>
<keyword evidence="9" id="KW-0010">Activator</keyword>
<dbReference type="Pfam" id="PF02742">
    <property type="entry name" value="Fe_dep_repr_C"/>
    <property type="match status" value="1"/>
</dbReference>
<evidence type="ECO:0000256" key="4">
    <source>
        <dbReference type="ARBA" id="ARBA00022490"/>
    </source>
</evidence>
<gene>
    <name evidence="14" type="ORF">MOO47_05135</name>
</gene>
<accession>A0ABY4PBM1</accession>
<keyword evidence="5" id="KW-0678">Repressor</keyword>
<comment type="subunit">
    <text evidence="3">Homodimer.</text>
</comment>
<keyword evidence="6" id="KW-0408">Iron</keyword>
<dbReference type="Gene3D" id="2.30.30.90">
    <property type="match status" value="1"/>
</dbReference>
<comment type="similarity">
    <text evidence="2">Belongs to the DtxR/MntR family.</text>
</comment>
<evidence type="ECO:0000256" key="10">
    <source>
        <dbReference type="ARBA" id="ARBA00023163"/>
    </source>
</evidence>
<keyword evidence="8" id="KW-0238">DNA-binding</keyword>
<keyword evidence="7" id="KW-0805">Transcription regulation</keyword>
<evidence type="ECO:0000256" key="1">
    <source>
        <dbReference type="ARBA" id="ARBA00004496"/>
    </source>
</evidence>
<dbReference type="InterPro" id="IPR022687">
    <property type="entry name" value="HTH_DTXR"/>
</dbReference>
<evidence type="ECO:0000259" key="13">
    <source>
        <dbReference type="PROSITE" id="PS50944"/>
    </source>
</evidence>
<proteinExistence type="inferred from homology"/>
<dbReference type="InterPro" id="IPR022689">
    <property type="entry name" value="Iron_dep_repressor"/>
</dbReference>
<sequence>MSPNKENYLKNIFELQHSSQKVTNKRLAEMMQVSAPSVTEMLVPLAKDDLIEHTPYNQIFLTKNGQALAKDLVKKHRLWEVFLVNKLHYDIDQVHSAADDLEHATDTQLAQALNQYLQYPQKCPHGGIIPGNGQGQSDDDDLLLSNITENTTIKIVRIFDNRDFLSYFHSLGLKLNQVLTVVKRSNFDHSLLLETKEHQKISVSKELTHYIFVEKI</sequence>
<dbReference type="EMBL" id="CP093365">
    <property type="protein sequence ID" value="UQS83173.1"/>
    <property type="molecule type" value="Genomic_DNA"/>
</dbReference>
<evidence type="ECO:0000313" key="14">
    <source>
        <dbReference type="EMBL" id="UQS83173.1"/>
    </source>
</evidence>
<dbReference type="RefSeq" id="WP_249512400.1">
    <property type="nucleotide sequence ID" value="NZ_CP093365.1"/>
</dbReference>
<keyword evidence="11" id="KW-0464">Manganese</keyword>
<dbReference type="InterPro" id="IPR036421">
    <property type="entry name" value="Fe_dep_repressor_sf"/>
</dbReference>
<evidence type="ECO:0000256" key="8">
    <source>
        <dbReference type="ARBA" id="ARBA00023125"/>
    </source>
</evidence>
<name>A0ABY4PBM1_9LACO</name>
<evidence type="ECO:0000256" key="5">
    <source>
        <dbReference type="ARBA" id="ARBA00022491"/>
    </source>
</evidence>
<dbReference type="PANTHER" id="PTHR33238:SF11">
    <property type="entry name" value="TRANSCRIPTIONAL REGULATOR MNTR"/>
    <property type="match status" value="1"/>
</dbReference>
<evidence type="ECO:0000313" key="15">
    <source>
        <dbReference type="Proteomes" id="UP000831947"/>
    </source>
</evidence>
<dbReference type="SMART" id="SM00529">
    <property type="entry name" value="HTH_DTXR"/>
    <property type="match status" value="1"/>
</dbReference>
<dbReference type="InterPro" id="IPR036390">
    <property type="entry name" value="WH_DNA-bd_sf"/>
</dbReference>
<keyword evidence="10" id="KW-0804">Transcription</keyword>
<dbReference type="PANTHER" id="PTHR33238">
    <property type="entry name" value="IRON (METAL) DEPENDENT REPRESSOR, DTXR FAMILY"/>
    <property type="match status" value="1"/>
</dbReference>
<dbReference type="InterPro" id="IPR038157">
    <property type="entry name" value="FeoA_core_dom"/>
</dbReference>
<dbReference type="Pfam" id="PF01325">
    <property type="entry name" value="Fe_dep_repress"/>
    <property type="match status" value="1"/>
</dbReference>
<reference evidence="14 15" key="1">
    <citation type="journal article" date="2022" name="Int. J. Syst. Evol. Microbiol.">
        <title>Apilactobacillus apisilvae sp. nov., Nicolia spurrieriana gen. nov. sp. nov., Bombilactobacillus folatiphilus sp. nov. and Bombilactobacillus thymidiniphilus sp. nov., four new lactic acid bacterial isolates from stingless bees Tetragonula carbonaria and Austroplebeia australis.</title>
        <authorList>
            <person name="Oliphant S.A."/>
            <person name="Watson-Haigh N.S."/>
            <person name="Sumby K.M."/>
            <person name="Gardner J."/>
            <person name="Groom S."/>
            <person name="Jiranek V."/>
        </authorList>
    </citation>
    <scope>NUCLEOTIDE SEQUENCE [LARGE SCALE GENOMIC DNA]</scope>
    <source>
        <strain evidence="14 15">SG4_A1</strain>
    </source>
</reference>
<dbReference type="SUPFAM" id="SSF50037">
    <property type="entry name" value="C-terminal domain of transcriptional repressors"/>
    <property type="match status" value="1"/>
</dbReference>
<keyword evidence="4" id="KW-0963">Cytoplasm</keyword>
<evidence type="ECO:0000256" key="12">
    <source>
        <dbReference type="ARBA" id="ARBA00032593"/>
    </source>
</evidence>
<dbReference type="PROSITE" id="PS50944">
    <property type="entry name" value="HTH_DTXR"/>
    <property type="match status" value="1"/>
</dbReference>
<feature type="domain" description="HTH dtxR-type" evidence="13">
    <location>
        <begin position="1"/>
        <end position="62"/>
    </location>
</feature>
<evidence type="ECO:0000256" key="11">
    <source>
        <dbReference type="ARBA" id="ARBA00023211"/>
    </source>
</evidence>
<protein>
    <recommendedName>
        <fullName evidence="12">Manganese transport regulator</fullName>
    </recommendedName>
</protein>
<evidence type="ECO:0000256" key="6">
    <source>
        <dbReference type="ARBA" id="ARBA00023004"/>
    </source>
</evidence>
<keyword evidence="15" id="KW-1185">Reference proteome</keyword>
<dbReference type="InterPro" id="IPR008988">
    <property type="entry name" value="Transcriptional_repressor_C"/>
</dbReference>
<dbReference type="InterPro" id="IPR050536">
    <property type="entry name" value="DtxR_MntR_Metal-Reg"/>
</dbReference>
<dbReference type="SMART" id="SM00899">
    <property type="entry name" value="FeoA"/>
    <property type="match status" value="1"/>
</dbReference>
<dbReference type="Gene3D" id="1.10.60.10">
    <property type="entry name" value="Iron dependent repressor, metal binding and dimerisation domain"/>
    <property type="match status" value="1"/>
</dbReference>
<dbReference type="SUPFAM" id="SSF47979">
    <property type="entry name" value="Iron-dependent repressor protein, dimerization domain"/>
    <property type="match status" value="1"/>
</dbReference>
<dbReference type="InterPro" id="IPR007167">
    <property type="entry name" value="Fe-transptr_FeoA-like"/>
</dbReference>
<dbReference type="Gene3D" id="1.10.10.10">
    <property type="entry name" value="Winged helix-like DNA-binding domain superfamily/Winged helix DNA-binding domain"/>
    <property type="match status" value="1"/>
</dbReference>
<dbReference type="SUPFAM" id="SSF46785">
    <property type="entry name" value="Winged helix' DNA-binding domain"/>
    <property type="match status" value="1"/>
</dbReference>
<dbReference type="Proteomes" id="UP000831947">
    <property type="component" value="Chromosome"/>
</dbReference>
<dbReference type="Pfam" id="PF04023">
    <property type="entry name" value="FeoA"/>
    <property type="match status" value="1"/>
</dbReference>
<evidence type="ECO:0000256" key="9">
    <source>
        <dbReference type="ARBA" id="ARBA00023159"/>
    </source>
</evidence>
<evidence type="ECO:0000256" key="7">
    <source>
        <dbReference type="ARBA" id="ARBA00023015"/>
    </source>
</evidence>
<evidence type="ECO:0000256" key="2">
    <source>
        <dbReference type="ARBA" id="ARBA00007871"/>
    </source>
</evidence>
<organism evidence="14 15">
    <name type="scientific">Bombilactobacillus thymidiniphilus</name>
    <dbReference type="NCBI Taxonomy" id="2923363"/>
    <lineage>
        <taxon>Bacteria</taxon>
        <taxon>Bacillati</taxon>
        <taxon>Bacillota</taxon>
        <taxon>Bacilli</taxon>
        <taxon>Lactobacillales</taxon>
        <taxon>Lactobacillaceae</taxon>
        <taxon>Bombilactobacillus</taxon>
    </lineage>
</organism>
<evidence type="ECO:0000256" key="3">
    <source>
        <dbReference type="ARBA" id="ARBA00011738"/>
    </source>
</evidence>
<comment type="subcellular location">
    <subcellularLocation>
        <location evidence="1">Cytoplasm</location>
    </subcellularLocation>
</comment>
<dbReference type="InterPro" id="IPR001367">
    <property type="entry name" value="Fe_dep_repressor"/>
</dbReference>